<proteinExistence type="predicted"/>
<accession>A0A016U4J8</accession>
<protein>
    <submittedName>
        <fullName evidence="1">Uncharacterized protein</fullName>
    </submittedName>
</protein>
<gene>
    <name evidence="1" type="primary">Acey_s0057.g2737</name>
    <name evidence="1" type="ORF">Y032_0057g2737</name>
</gene>
<sequence>MHVNEGVPKIALSHSVDSTAFGFLLFISFEKHQNSARNFGYNSFRIKEISQFWAELRNSECAAEKRPLFLGQPNNRQFGKNILIMREEGLTALLVFHEVKKNKVVVVDQSRHVGCATHSTASNKERILGGRGHS</sequence>
<evidence type="ECO:0000313" key="2">
    <source>
        <dbReference type="Proteomes" id="UP000024635"/>
    </source>
</evidence>
<organism evidence="1 2">
    <name type="scientific">Ancylostoma ceylanicum</name>
    <dbReference type="NCBI Taxonomy" id="53326"/>
    <lineage>
        <taxon>Eukaryota</taxon>
        <taxon>Metazoa</taxon>
        <taxon>Ecdysozoa</taxon>
        <taxon>Nematoda</taxon>
        <taxon>Chromadorea</taxon>
        <taxon>Rhabditida</taxon>
        <taxon>Rhabditina</taxon>
        <taxon>Rhabditomorpha</taxon>
        <taxon>Strongyloidea</taxon>
        <taxon>Ancylostomatidae</taxon>
        <taxon>Ancylostomatinae</taxon>
        <taxon>Ancylostoma</taxon>
    </lineage>
</organism>
<evidence type="ECO:0000313" key="1">
    <source>
        <dbReference type="EMBL" id="EYC10045.1"/>
    </source>
</evidence>
<dbReference type="AlphaFoldDB" id="A0A016U4J8"/>
<reference evidence="2" key="1">
    <citation type="journal article" date="2015" name="Nat. Genet.">
        <title>The genome and transcriptome of the zoonotic hookworm Ancylostoma ceylanicum identify infection-specific gene families.</title>
        <authorList>
            <person name="Schwarz E.M."/>
            <person name="Hu Y."/>
            <person name="Antoshechkin I."/>
            <person name="Miller M.M."/>
            <person name="Sternberg P.W."/>
            <person name="Aroian R.V."/>
        </authorList>
    </citation>
    <scope>NUCLEOTIDE SEQUENCE</scope>
    <source>
        <strain evidence="2">HY135</strain>
    </source>
</reference>
<comment type="caution">
    <text evidence="1">The sequence shown here is derived from an EMBL/GenBank/DDBJ whole genome shotgun (WGS) entry which is preliminary data.</text>
</comment>
<keyword evidence="2" id="KW-1185">Reference proteome</keyword>
<dbReference type="Proteomes" id="UP000024635">
    <property type="component" value="Unassembled WGS sequence"/>
</dbReference>
<name>A0A016U4J8_9BILA</name>
<dbReference type="EMBL" id="JARK01001393">
    <property type="protein sequence ID" value="EYC10045.1"/>
    <property type="molecule type" value="Genomic_DNA"/>
</dbReference>